<keyword evidence="6" id="KW-0119">Carbohydrate metabolism</keyword>
<dbReference type="OrthoDB" id="412382at2759"/>
<evidence type="ECO:0000256" key="7">
    <source>
        <dbReference type="ARBA" id="ARBA00023295"/>
    </source>
</evidence>
<dbReference type="Gene3D" id="2.70.100.10">
    <property type="entry name" value="Glycoside hydrolase, family 7, domain"/>
    <property type="match status" value="1"/>
</dbReference>
<keyword evidence="5 9" id="KW-0136">Cellulose degradation</keyword>
<evidence type="ECO:0000256" key="6">
    <source>
        <dbReference type="ARBA" id="ARBA00023277"/>
    </source>
</evidence>
<dbReference type="AlphaFoldDB" id="M2RR75"/>
<dbReference type="Pfam" id="PF00840">
    <property type="entry name" value="Glyco_hydro_7"/>
    <property type="match status" value="1"/>
</dbReference>
<comment type="catalytic activity">
    <reaction evidence="1">
        <text>Hydrolysis of (1-&gt;4)-beta-D-glucosidic linkages in cellulose and cellotetraose, releasing cellobiose from the non-reducing ends of the chains.</text>
        <dbReference type="EC" id="3.2.1.91"/>
    </reaction>
</comment>
<evidence type="ECO:0000256" key="3">
    <source>
        <dbReference type="ARBA" id="ARBA00022729"/>
    </source>
</evidence>
<evidence type="ECO:0000313" key="10">
    <source>
        <dbReference type="EMBL" id="EMD41386.1"/>
    </source>
</evidence>
<name>M2RR75_CERS8</name>
<keyword evidence="3" id="KW-0732">Signal</keyword>
<dbReference type="PANTHER" id="PTHR33753">
    <property type="entry name" value="1,4-BETA-D-GLUCAN CELLOBIOHYDROLASE B"/>
    <property type="match status" value="1"/>
</dbReference>
<dbReference type="Proteomes" id="UP000016930">
    <property type="component" value="Unassembled WGS sequence"/>
</dbReference>
<dbReference type="PANTHER" id="PTHR33753:SF2">
    <property type="entry name" value="GLYCOSIDE HYDROLASE FAMILY 7 PROTEIN"/>
    <property type="match status" value="1"/>
</dbReference>
<evidence type="ECO:0000256" key="4">
    <source>
        <dbReference type="ARBA" id="ARBA00022801"/>
    </source>
</evidence>
<dbReference type="SUPFAM" id="SSF49899">
    <property type="entry name" value="Concanavalin A-like lectins/glucanases"/>
    <property type="match status" value="1"/>
</dbReference>
<keyword evidence="4 9" id="KW-0378">Hydrolase</keyword>
<evidence type="ECO:0000256" key="9">
    <source>
        <dbReference type="RuleBase" id="RU361164"/>
    </source>
</evidence>
<protein>
    <recommendedName>
        <fullName evidence="9">Glucanase</fullName>
        <ecNumber evidence="9">3.2.1.-</ecNumber>
    </recommendedName>
</protein>
<dbReference type="InterPro" id="IPR013320">
    <property type="entry name" value="ConA-like_dom_sf"/>
</dbReference>
<dbReference type="HOGENOM" id="CLU_020817_3_2_1"/>
<organism evidence="10 11">
    <name type="scientific">Ceriporiopsis subvermispora (strain B)</name>
    <name type="common">White-rot fungus</name>
    <name type="synonym">Gelatoporia subvermispora</name>
    <dbReference type="NCBI Taxonomy" id="914234"/>
    <lineage>
        <taxon>Eukaryota</taxon>
        <taxon>Fungi</taxon>
        <taxon>Dikarya</taxon>
        <taxon>Basidiomycota</taxon>
        <taxon>Agaricomycotina</taxon>
        <taxon>Agaricomycetes</taxon>
        <taxon>Polyporales</taxon>
        <taxon>Gelatoporiaceae</taxon>
        <taxon>Gelatoporia</taxon>
    </lineage>
</organism>
<reference evidence="10 11" key="1">
    <citation type="journal article" date="2012" name="Proc. Natl. Acad. Sci. U.S.A.">
        <title>Comparative genomics of Ceriporiopsis subvermispora and Phanerochaete chrysosporium provide insight into selective ligninolysis.</title>
        <authorList>
            <person name="Fernandez-Fueyo E."/>
            <person name="Ruiz-Duenas F.J."/>
            <person name="Ferreira P."/>
            <person name="Floudas D."/>
            <person name="Hibbett D.S."/>
            <person name="Canessa P."/>
            <person name="Larrondo L.F."/>
            <person name="James T.Y."/>
            <person name="Seelenfreund D."/>
            <person name="Lobos S."/>
            <person name="Polanco R."/>
            <person name="Tello M."/>
            <person name="Honda Y."/>
            <person name="Watanabe T."/>
            <person name="Watanabe T."/>
            <person name="Ryu J.S."/>
            <person name="Kubicek C.P."/>
            <person name="Schmoll M."/>
            <person name="Gaskell J."/>
            <person name="Hammel K.E."/>
            <person name="St John F.J."/>
            <person name="Vanden Wymelenberg A."/>
            <person name="Sabat G."/>
            <person name="Splinter BonDurant S."/>
            <person name="Syed K."/>
            <person name="Yadav J.S."/>
            <person name="Doddapaneni H."/>
            <person name="Subramanian V."/>
            <person name="Lavin J.L."/>
            <person name="Oguiza J.A."/>
            <person name="Perez G."/>
            <person name="Pisabarro A.G."/>
            <person name="Ramirez L."/>
            <person name="Santoyo F."/>
            <person name="Master E."/>
            <person name="Coutinho P.M."/>
            <person name="Henrissat B."/>
            <person name="Lombard V."/>
            <person name="Magnuson J.K."/>
            <person name="Kuees U."/>
            <person name="Hori C."/>
            <person name="Igarashi K."/>
            <person name="Samejima M."/>
            <person name="Held B.W."/>
            <person name="Barry K.W."/>
            <person name="LaButti K.M."/>
            <person name="Lapidus A."/>
            <person name="Lindquist E.A."/>
            <person name="Lucas S.M."/>
            <person name="Riley R."/>
            <person name="Salamov A.A."/>
            <person name="Hoffmeister D."/>
            <person name="Schwenk D."/>
            <person name="Hadar Y."/>
            <person name="Yarden O."/>
            <person name="de Vries R.P."/>
            <person name="Wiebenga A."/>
            <person name="Stenlid J."/>
            <person name="Eastwood D."/>
            <person name="Grigoriev I.V."/>
            <person name="Berka R.M."/>
            <person name="Blanchette R.A."/>
            <person name="Kersten P."/>
            <person name="Martinez A.T."/>
            <person name="Vicuna R."/>
            <person name="Cullen D."/>
        </authorList>
    </citation>
    <scope>NUCLEOTIDE SEQUENCE [LARGE SCALE GENOMIC DNA]</scope>
    <source>
        <strain evidence="10 11">B</strain>
    </source>
</reference>
<keyword evidence="8 9" id="KW-0624">Polysaccharide degradation</keyword>
<evidence type="ECO:0000256" key="1">
    <source>
        <dbReference type="ARBA" id="ARBA00001641"/>
    </source>
</evidence>
<dbReference type="InterPro" id="IPR001722">
    <property type="entry name" value="Glyco_hydro_7"/>
</dbReference>
<evidence type="ECO:0000256" key="2">
    <source>
        <dbReference type="ARBA" id="ARBA00006044"/>
    </source>
</evidence>
<proteinExistence type="inferred from homology"/>
<dbReference type="GO" id="GO:0016162">
    <property type="term" value="F:cellulose 1,4-beta-cellobiosidase activity"/>
    <property type="evidence" value="ECO:0007669"/>
    <property type="project" value="UniProtKB-EC"/>
</dbReference>
<evidence type="ECO:0000313" key="11">
    <source>
        <dbReference type="Proteomes" id="UP000016930"/>
    </source>
</evidence>
<dbReference type="InterPro" id="IPR037019">
    <property type="entry name" value="Glyco_hydro_7_sf"/>
</dbReference>
<sequence length="512" mass="54800">MKLSVTSILAVLSPPPTFPQRKWPNCEHKMAGSRCHTTVRYRHHNPLEIMFLSAALFTLFVVTVAHAQQIGTLIPEVHPTLVWSKCSEGGLCTTQEGSVVLDANWRWIHTTSGSTNSCFIGGEWDTSICPDPVTCAQNCALDGAQYEEVYGITTSGNQLRLNFVTLSSLFNVGSRVYLMASDTEYESFNPLNMEFSFDVDVSNLPCGVNGALHFSQMDADGGVSKYPTNRAGAQYGTGYCSAQCPRDLRFINGMANTIDWTPDSNSIDSGTGMFGSCCSEMDVWEANSISAAVAPHPCTVDGQTECSGDDCGASSDDRYGGVCDPDGCDFNSFRMGNTSFYGPSMIVDTAQPFTVVTQFPTSDNTTSGTLSAVRRIYVQNGEVIQNSLSNIVGVDPTNEITPDFCTQQKTAFGDTDSFSSHGGLEQMGDAFATGIVLAMSIRDDNVAQMLWLDSDFPTTSPTTNPGVARGTCATSSGGPADVECQNGNAFVIFSNIRFGPIGSTFSSGSSSK</sequence>
<keyword evidence="11" id="KW-1185">Reference proteome</keyword>
<evidence type="ECO:0000256" key="8">
    <source>
        <dbReference type="ARBA" id="ARBA00023326"/>
    </source>
</evidence>
<dbReference type="CDD" id="cd07999">
    <property type="entry name" value="GH7_CBH_EG"/>
    <property type="match status" value="1"/>
</dbReference>
<keyword evidence="7 9" id="KW-0326">Glycosidase</keyword>
<dbReference type="STRING" id="914234.M2RR75"/>
<dbReference type="EMBL" id="KB445791">
    <property type="protein sequence ID" value="EMD41386.1"/>
    <property type="molecule type" value="Genomic_DNA"/>
</dbReference>
<gene>
    <name evidence="10" type="ORF">CERSUDRAFT_109983</name>
</gene>
<dbReference type="GO" id="GO:0030245">
    <property type="term" value="P:cellulose catabolic process"/>
    <property type="evidence" value="ECO:0007669"/>
    <property type="project" value="UniProtKB-KW"/>
</dbReference>
<dbReference type="EC" id="3.2.1.-" evidence="9"/>
<comment type="similarity">
    <text evidence="2 9">Belongs to the glycosyl hydrolase 7 (cellulase C) family.</text>
</comment>
<accession>M2RR75</accession>
<dbReference type="PRINTS" id="PR00734">
    <property type="entry name" value="GLHYDRLASE7"/>
</dbReference>
<dbReference type="FunFam" id="2.70.100.10:FF:000001">
    <property type="entry name" value="Glucanase"/>
    <property type="match status" value="1"/>
</dbReference>
<evidence type="ECO:0000256" key="5">
    <source>
        <dbReference type="ARBA" id="ARBA00023001"/>
    </source>
</evidence>